<dbReference type="PANTHER" id="PTHR45754">
    <property type="entry name" value="METHYLENETETRAHYDROFOLATE REDUCTASE"/>
    <property type="match status" value="1"/>
</dbReference>
<dbReference type="InterPro" id="IPR004620">
    <property type="entry name" value="MTHF_reductase_bac"/>
</dbReference>
<sequence>MTAVSFEFFPPKSLEGSFRLWDCCNVLGPFAPEFVSVTYGAGGTTRELTHDAVATIHKHYGLTVAAHLTCVEATREETLAIADSYAAVGVTEIVALRGDPPKEHGAFRPHAQGFASSVELVEALARTGKFNIRVGAYPEKHPEAGSITADVEFLKRKIDAGASSAITQFFFQPETFFRFRDACVKAGIDAPILPGILPVESWKGVQRLAARCGTHIPETTAHAFENAARDGTTELLAVATATSLCDRLIAGGVEHLHFYTLNKPNLTRDVCLALGIGPKAKLQAVA</sequence>
<dbReference type="RefSeq" id="WP_209840534.1">
    <property type="nucleotide sequence ID" value="NZ_JAGGJP010000008.1"/>
</dbReference>
<keyword evidence="7 12" id="KW-0560">Oxidoreductase</keyword>
<evidence type="ECO:0000256" key="8">
    <source>
        <dbReference type="ARBA" id="ARBA00023027"/>
    </source>
</evidence>
<dbReference type="NCBIfam" id="TIGR00676">
    <property type="entry name" value="fadh2"/>
    <property type="match status" value="1"/>
</dbReference>
<protein>
    <recommendedName>
        <fullName evidence="12">Methylenetetrahydrofolate reductase</fullName>
        <ecNumber evidence="12">1.5.1.54</ecNumber>
    </recommendedName>
</protein>
<reference evidence="14" key="1">
    <citation type="journal article" date="2019" name="Int. J. Syst. Evol. Microbiol.">
        <title>The Global Catalogue of Microorganisms (GCM) 10K type strain sequencing project: providing services to taxonomists for standard genome sequencing and annotation.</title>
        <authorList>
            <consortium name="The Broad Institute Genomics Platform"/>
            <consortium name="The Broad Institute Genome Sequencing Center for Infectious Disease"/>
            <person name="Wu L."/>
            <person name="Ma J."/>
        </authorList>
    </citation>
    <scope>NUCLEOTIDE SEQUENCE [LARGE SCALE GENOMIC DNA]</scope>
    <source>
        <strain evidence="14">KACC 11588</strain>
    </source>
</reference>
<evidence type="ECO:0000256" key="11">
    <source>
        <dbReference type="ARBA" id="ARBA00048628"/>
    </source>
</evidence>
<evidence type="ECO:0000256" key="7">
    <source>
        <dbReference type="ARBA" id="ARBA00023002"/>
    </source>
</evidence>
<keyword evidence="6 12" id="KW-0274">FAD</keyword>
<evidence type="ECO:0000256" key="4">
    <source>
        <dbReference type="ARBA" id="ARBA00022605"/>
    </source>
</evidence>
<dbReference type="InterPro" id="IPR029041">
    <property type="entry name" value="FAD-linked_oxidoreductase-like"/>
</dbReference>
<dbReference type="Pfam" id="PF02219">
    <property type="entry name" value="MTHFR"/>
    <property type="match status" value="1"/>
</dbReference>
<gene>
    <name evidence="13" type="primary">metF</name>
    <name evidence="13" type="ORF">ACFPOC_08795</name>
</gene>
<evidence type="ECO:0000256" key="9">
    <source>
        <dbReference type="ARBA" id="ARBA00023167"/>
    </source>
</evidence>
<comment type="pathway">
    <text evidence="2 12">One-carbon metabolism; tetrahydrofolate interconversion.</text>
</comment>
<evidence type="ECO:0000256" key="5">
    <source>
        <dbReference type="ARBA" id="ARBA00022630"/>
    </source>
</evidence>
<proteinExistence type="inferred from homology"/>
<keyword evidence="9" id="KW-0486">Methionine biosynthesis</keyword>
<dbReference type="EC" id="1.5.1.54" evidence="12"/>
<evidence type="ECO:0000256" key="1">
    <source>
        <dbReference type="ARBA" id="ARBA00001974"/>
    </source>
</evidence>
<dbReference type="InterPro" id="IPR003171">
    <property type="entry name" value="Mehydrof_redctse-like"/>
</dbReference>
<evidence type="ECO:0000256" key="2">
    <source>
        <dbReference type="ARBA" id="ARBA00004777"/>
    </source>
</evidence>
<comment type="similarity">
    <text evidence="3 12">Belongs to the methylenetetrahydrofolate reductase family.</text>
</comment>
<evidence type="ECO:0000256" key="10">
    <source>
        <dbReference type="ARBA" id="ARBA00034478"/>
    </source>
</evidence>
<dbReference type="Proteomes" id="UP001596056">
    <property type="component" value="Unassembled WGS sequence"/>
</dbReference>
<evidence type="ECO:0000313" key="13">
    <source>
        <dbReference type="EMBL" id="MFC5566516.1"/>
    </source>
</evidence>
<evidence type="ECO:0000256" key="3">
    <source>
        <dbReference type="ARBA" id="ARBA00006743"/>
    </source>
</evidence>
<keyword evidence="4" id="KW-0028">Amino-acid biosynthesis</keyword>
<keyword evidence="8" id="KW-0520">NAD</keyword>
<dbReference type="SUPFAM" id="SSF51730">
    <property type="entry name" value="FAD-linked oxidoreductase"/>
    <property type="match status" value="1"/>
</dbReference>
<dbReference type="EMBL" id="JBHSNA010000006">
    <property type="protein sequence ID" value="MFC5566516.1"/>
    <property type="molecule type" value="Genomic_DNA"/>
</dbReference>
<dbReference type="Gene3D" id="3.20.20.220">
    <property type="match status" value="1"/>
</dbReference>
<dbReference type="GO" id="GO:0004489">
    <property type="term" value="F:methylenetetrahydrofolate reductase [NAD(P)H] activity"/>
    <property type="evidence" value="ECO:0007669"/>
    <property type="project" value="UniProtKB-EC"/>
</dbReference>
<keyword evidence="14" id="KW-1185">Reference proteome</keyword>
<evidence type="ECO:0000313" key="14">
    <source>
        <dbReference type="Proteomes" id="UP001596056"/>
    </source>
</evidence>
<dbReference type="CDD" id="cd00537">
    <property type="entry name" value="MTHFR"/>
    <property type="match status" value="1"/>
</dbReference>
<dbReference type="PANTHER" id="PTHR45754:SF3">
    <property type="entry name" value="METHYLENETETRAHYDROFOLATE REDUCTASE (NADPH)"/>
    <property type="match status" value="1"/>
</dbReference>
<evidence type="ECO:0000256" key="12">
    <source>
        <dbReference type="RuleBase" id="RU003862"/>
    </source>
</evidence>
<organism evidence="13 14">
    <name type="scientific">Rubellimicrobium aerolatum</name>
    <dbReference type="NCBI Taxonomy" id="490979"/>
    <lineage>
        <taxon>Bacteria</taxon>
        <taxon>Pseudomonadati</taxon>
        <taxon>Pseudomonadota</taxon>
        <taxon>Alphaproteobacteria</taxon>
        <taxon>Rhodobacterales</taxon>
        <taxon>Roseobacteraceae</taxon>
        <taxon>Rubellimicrobium</taxon>
    </lineage>
</organism>
<comment type="pathway">
    <text evidence="10">Amino-acid biosynthesis; L-methionine biosynthesis via de novo pathway.</text>
</comment>
<keyword evidence="5 12" id="KW-0285">Flavoprotein</keyword>
<evidence type="ECO:0000256" key="6">
    <source>
        <dbReference type="ARBA" id="ARBA00022827"/>
    </source>
</evidence>
<accession>A0ABW0SC75</accession>
<name>A0ABW0SC75_9RHOB</name>
<comment type="cofactor">
    <cofactor evidence="1 12">
        <name>FAD</name>
        <dbReference type="ChEBI" id="CHEBI:57692"/>
    </cofactor>
</comment>
<comment type="caution">
    <text evidence="13">The sequence shown here is derived from an EMBL/GenBank/DDBJ whole genome shotgun (WGS) entry which is preliminary data.</text>
</comment>
<comment type="catalytic activity">
    <reaction evidence="11">
        <text>(6S)-5-methyl-5,6,7,8-tetrahydrofolate + NAD(+) = (6R)-5,10-methylene-5,6,7,8-tetrahydrofolate + NADH + H(+)</text>
        <dbReference type="Rhea" id="RHEA:19821"/>
        <dbReference type="ChEBI" id="CHEBI:15378"/>
        <dbReference type="ChEBI" id="CHEBI:15636"/>
        <dbReference type="ChEBI" id="CHEBI:18608"/>
        <dbReference type="ChEBI" id="CHEBI:57540"/>
        <dbReference type="ChEBI" id="CHEBI:57945"/>
        <dbReference type="EC" id="1.5.1.54"/>
    </reaction>
    <physiologicalReaction direction="right-to-left" evidence="11">
        <dbReference type="Rhea" id="RHEA:19823"/>
    </physiologicalReaction>
</comment>